<accession>A0A0P6YHD1</accession>
<comment type="caution">
    <text evidence="1">The sequence shown here is derived from an EMBL/GenBank/DDBJ whole genome shotgun (WGS) entry which is preliminary data.</text>
</comment>
<evidence type="ECO:0000313" key="2">
    <source>
        <dbReference type="Proteomes" id="UP000050544"/>
    </source>
</evidence>
<name>A0A0P6YHD1_9CHLR</name>
<evidence type="ECO:0000313" key="1">
    <source>
        <dbReference type="EMBL" id="KPL84381.1"/>
    </source>
</evidence>
<dbReference type="AlphaFoldDB" id="A0A0P6YHD1"/>
<proteinExistence type="predicted"/>
<dbReference type="EMBL" id="LGKO01000002">
    <property type="protein sequence ID" value="KPL84381.1"/>
    <property type="molecule type" value="Genomic_DNA"/>
</dbReference>
<evidence type="ECO:0008006" key="3">
    <source>
        <dbReference type="Google" id="ProtNLM"/>
    </source>
</evidence>
<dbReference type="STRING" id="869279.SE15_04515"/>
<dbReference type="RefSeq" id="WP_054520891.1">
    <property type="nucleotide sequence ID" value="NZ_LGKO01000002.1"/>
</dbReference>
<organism evidence="1 2">
    <name type="scientific">Thermanaerothrix daxensis</name>
    <dbReference type="NCBI Taxonomy" id="869279"/>
    <lineage>
        <taxon>Bacteria</taxon>
        <taxon>Bacillati</taxon>
        <taxon>Chloroflexota</taxon>
        <taxon>Anaerolineae</taxon>
        <taxon>Anaerolineales</taxon>
        <taxon>Anaerolineaceae</taxon>
        <taxon>Thermanaerothrix</taxon>
    </lineage>
</organism>
<protein>
    <recommendedName>
        <fullName evidence="3">SbsA Ig-like domain-containing protein</fullName>
    </recommendedName>
</protein>
<sequence>MLRYHPLQPDPDALPPSQVRFKSVKVEPWPEGRKVRVLMDITPFQQPPNIEVTITDLEGHEITSAHIIENVDYRLVITLHLRKIVPQTQYRLIVRMIYPDVGAVDEQSLIFELLPPPEA</sequence>
<gene>
    <name evidence="1" type="ORF">SE15_04515</name>
</gene>
<dbReference type="OrthoDB" id="164722at2"/>
<reference evidence="1 2" key="1">
    <citation type="submission" date="2015-07" db="EMBL/GenBank/DDBJ databases">
        <title>Whole genome sequence of Thermanaerothrix daxensis DSM 23592.</title>
        <authorList>
            <person name="Hemp J."/>
            <person name="Ward L.M."/>
            <person name="Pace L.A."/>
            <person name="Fischer W.W."/>
        </authorList>
    </citation>
    <scope>NUCLEOTIDE SEQUENCE [LARGE SCALE GENOMIC DNA]</scope>
    <source>
        <strain evidence="1 2">GNS-1</strain>
    </source>
</reference>
<dbReference type="Proteomes" id="UP000050544">
    <property type="component" value="Unassembled WGS sequence"/>
</dbReference>
<keyword evidence="2" id="KW-1185">Reference proteome</keyword>